<organism evidence="8 9">
    <name type="scientific">Ruminococcus bicirculans</name>
    <name type="common">ex Wegman et al. 2014</name>
    <dbReference type="NCBI Taxonomy" id="1160721"/>
    <lineage>
        <taxon>Bacteria</taxon>
        <taxon>Bacillati</taxon>
        <taxon>Bacillota</taxon>
        <taxon>Clostridia</taxon>
        <taxon>Eubacteriales</taxon>
        <taxon>Oscillospiraceae</taxon>
        <taxon>Ruminococcus</taxon>
    </lineage>
</organism>
<dbReference type="GO" id="GO:0009307">
    <property type="term" value="P:DNA restriction-modification system"/>
    <property type="evidence" value="ECO:0007669"/>
    <property type="project" value="UniProtKB-KW"/>
</dbReference>
<dbReference type="EC" id="2.1.1.37" evidence="7"/>
<proteinExistence type="inferred from homology"/>
<dbReference type="Gene3D" id="3.90.120.10">
    <property type="entry name" value="DNA Methylase, subunit A, domain 2"/>
    <property type="match status" value="1"/>
</dbReference>
<keyword evidence="2 5" id="KW-0808">Transferase</keyword>
<dbReference type="PROSITE" id="PS00094">
    <property type="entry name" value="C5_MTASE_1"/>
    <property type="match status" value="1"/>
</dbReference>
<dbReference type="PRINTS" id="PR00105">
    <property type="entry name" value="C5METTRFRASE"/>
</dbReference>
<keyword evidence="3 5" id="KW-0949">S-adenosyl-L-methionine</keyword>
<feature type="active site" evidence="5">
    <location>
        <position position="84"/>
    </location>
</feature>
<dbReference type="RefSeq" id="WP_256322404.1">
    <property type="nucleotide sequence ID" value="NZ_JANGCN010000031.1"/>
</dbReference>
<dbReference type="Gene3D" id="3.40.50.150">
    <property type="entry name" value="Vaccinia Virus protein VP39"/>
    <property type="match status" value="1"/>
</dbReference>
<dbReference type="GO" id="GO:0044027">
    <property type="term" value="P:negative regulation of gene expression via chromosomal CpG island methylation"/>
    <property type="evidence" value="ECO:0007669"/>
    <property type="project" value="TreeGrafter"/>
</dbReference>
<dbReference type="EMBL" id="JANGCN010000031">
    <property type="protein sequence ID" value="MCQ5153952.1"/>
    <property type="molecule type" value="Genomic_DNA"/>
</dbReference>
<evidence type="ECO:0000256" key="5">
    <source>
        <dbReference type="PROSITE-ProRule" id="PRU01016"/>
    </source>
</evidence>
<name>A0AAW5KQU1_9FIRM</name>
<evidence type="ECO:0000256" key="4">
    <source>
        <dbReference type="ARBA" id="ARBA00022747"/>
    </source>
</evidence>
<dbReference type="InterPro" id="IPR018117">
    <property type="entry name" value="C5_DNA_meth_AS"/>
</dbReference>
<gene>
    <name evidence="8" type="primary">dcm</name>
    <name evidence="8" type="ORF">NE632_11635</name>
</gene>
<evidence type="ECO:0000256" key="2">
    <source>
        <dbReference type="ARBA" id="ARBA00022679"/>
    </source>
</evidence>
<keyword evidence="1 5" id="KW-0489">Methyltransferase</keyword>
<evidence type="ECO:0000313" key="8">
    <source>
        <dbReference type="EMBL" id="MCQ5153952.1"/>
    </source>
</evidence>
<dbReference type="GO" id="GO:0003886">
    <property type="term" value="F:DNA (cytosine-5-)-methyltransferase activity"/>
    <property type="evidence" value="ECO:0007669"/>
    <property type="project" value="UniProtKB-EC"/>
</dbReference>
<dbReference type="GO" id="GO:0032259">
    <property type="term" value="P:methylation"/>
    <property type="evidence" value="ECO:0007669"/>
    <property type="project" value="UniProtKB-KW"/>
</dbReference>
<dbReference type="SUPFAM" id="SSF53335">
    <property type="entry name" value="S-adenosyl-L-methionine-dependent methyltransferases"/>
    <property type="match status" value="1"/>
</dbReference>
<dbReference type="InterPro" id="IPR050390">
    <property type="entry name" value="C5-Methyltransferase"/>
</dbReference>
<comment type="caution">
    <text evidence="8">The sequence shown here is derived from an EMBL/GenBank/DDBJ whole genome shotgun (WGS) entry which is preliminary data.</text>
</comment>
<dbReference type="GO" id="GO:0003677">
    <property type="term" value="F:DNA binding"/>
    <property type="evidence" value="ECO:0007669"/>
    <property type="project" value="TreeGrafter"/>
</dbReference>
<evidence type="ECO:0000256" key="1">
    <source>
        <dbReference type="ARBA" id="ARBA00022603"/>
    </source>
</evidence>
<dbReference type="Proteomes" id="UP001206236">
    <property type="component" value="Unassembled WGS sequence"/>
</dbReference>
<dbReference type="PANTHER" id="PTHR10629">
    <property type="entry name" value="CYTOSINE-SPECIFIC METHYLTRANSFERASE"/>
    <property type="match status" value="1"/>
</dbReference>
<sequence>MFNVVSLFCGCGGADMGTIGGFLFNKKRYKKNPCKLVFSCDIDQKAIDTYKLNFKSDEVLCEDVCEIASDAVPACDILTGGFPCQSFSTVNPTKDPFDDRANLYKQMVRIVSAKQPKVFIAENVKGFMILHKGKIFAKVVKAFEDAGYKVYSKLINAADYGVPQKRERVIIVGIRNDIYNQLGEYSFPLPTNEGKWVPLSVAVPELAIDNQRYYFSEKAVQGMKNAKNNMKRGLAQNLDEPCLTVTSHLAKVSLNSRDPVILVDPARELYRRFTPREAARIQSFPDSFEFAGSEACAYRQIGNAIPPVMFWHITKSIVDYLELMQ</sequence>
<comment type="similarity">
    <text evidence="5 6">Belongs to the class I-like SAM-binding methyltransferase superfamily. C5-methyltransferase family.</text>
</comment>
<protein>
    <recommendedName>
        <fullName evidence="7">Cytosine-specific methyltransferase</fullName>
        <ecNumber evidence="7">2.1.1.37</ecNumber>
    </recommendedName>
</protein>
<dbReference type="NCBIfam" id="TIGR00675">
    <property type="entry name" value="dcm"/>
    <property type="match status" value="1"/>
</dbReference>
<accession>A0AAW5KQU1</accession>
<comment type="catalytic activity">
    <reaction evidence="7">
        <text>a 2'-deoxycytidine in DNA + S-adenosyl-L-methionine = a 5-methyl-2'-deoxycytidine in DNA + S-adenosyl-L-homocysteine + H(+)</text>
        <dbReference type="Rhea" id="RHEA:13681"/>
        <dbReference type="Rhea" id="RHEA-COMP:11369"/>
        <dbReference type="Rhea" id="RHEA-COMP:11370"/>
        <dbReference type="ChEBI" id="CHEBI:15378"/>
        <dbReference type="ChEBI" id="CHEBI:57856"/>
        <dbReference type="ChEBI" id="CHEBI:59789"/>
        <dbReference type="ChEBI" id="CHEBI:85452"/>
        <dbReference type="ChEBI" id="CHEBI:85454"/>
        <dbReference type="EC" id="2.1.1.37"/>
    </reaction>
</comment>
<reference evidence="8" key="1">
    <citation type="submission" date="2022-06" db="EMBL/GenBank/DDBJ databases">
        <title>Isolation of gut microbiota from human fecal samples.</title>
        <authorList>
            <person name="Pamer E.G."/>
            <person name="Barat B."/>
            <person name="Waligurski E."/>
            <person name="Medina S."/>
            <person name="Paddock L."/>
            <person name="Mostad J."/>
        </authorList>
    </citation>
    <scope>NUCLEOTIDE SEQUENCE</scope>
    <source>
        <strain evidence="8">DFI.5.57</strain>
    </source>
</reference>
<dbReference type="InterPro" id="IPR031303">
    <property type="entry name" value="C5_meth_CS"/>
</dbReference>
<dbReference type="PROSITE" id="PS51679">
    <property type="entry name" value="SAM_MT_C5"/>
    <property type="match status" value="1"/>
</dbReference>
<dbReference type="PANTHER" id="PTHR10629:SF52">
    <property type="entry name" value="DNA (CYTOSINE-5)-METHYLTRANSFERASE 1"/>
    <property type="match status" value="1"/>
</dbReference>
<dbReference type="CDD" id="cd00315">
    <property type="entry name" value="Cyt_C5_DNA_methylase"/>
    <property type="match status" value="1"/>
</dbReference>
<dbReference type="Pfam" id="PF00145">
    <property type="entry name" value="DNA_methylase"/>
    <property type="match status" value="1"/>
</dbReference>
<dbReference type="PROSITE" id="PS00095">
    <property type="entry name" value="C5_MTASE_2"/>
    <property type="match status" value="1"/>
</dbReference>
<dbReference type="InterPro" id="IPR029063">
    <property type="entry name" value="SAM-dependent_MTases_sf"/>
</dbReference>
<evidence type="ECO:0000256" key="6">
    <source>
        <dbReference type="RuleBase" id="RU000416"/>
    </source>
</evidence>
<evidence type="ECO:0000256" key="3">
    <source>
        <dbReference type="ARBA" id="ARBA00022691"/>
    </source>
</evidence>
<evidence type="ECO:0000256" key="7">
    <source>
        <dbReference type="RuleBase" id="RU000417"/>
    </source>
</evidence>
<evidence type="ECO:0000313" key="9">
    <source>
        <dbReference type="Proteomes" id="UP001206236"/>
    </source>
</evidence>
<dbReference type="AlphaFoldDB" id="A0AAW5KQU1"/>
<dbReference type="InterPro" id="IPR001525">
    <property type="entry name" value="C5_MeTfrase"/>
</dbReference>
<keyword evidence="4" id="KW-0680">Restriction system</keyword>